<dbReference type="AlphaFoldDB" id="A0A2K6EQS4"/>
<feature type="compositionally biased region" description="Basic and acidic residues" evidence="3">
    <location>
        <begin position="1"/>
        <end position="10"/>
    </location>
</feature>
<dbReference type="Ensembl" id="ENSPCOT00000013757.1">
    <property type="protein sequence ID" value="ENSPCOP00000004072.1"/>
    <property type="gene ID" value="ENSPCOG00000012107.1"/>
</dbReference>
<keyword evidence="6" id="KW-1185">Reference proteome</keyword>
<proteinExistence type="predicted"/>
<evidence type="ECO:0000313" key="6">
    <source>
        <dbReference type="Proteomes" id="UP000233160"/>
    </source>
</evidence>
<evidence type="ECO:0000259" key="4">
    <source>
        <dbReference type="Pfam" id="PF14948"/>
    </source>
</evidence>
<accession>A0A2K6EQS4</accession>
<feature type="region of interest" description="Disordered" evidence="3">
    <location>
        <begin position="1"/>
        <end position="20"/>
    </location>
</feature>
<reference evidence="5" key="2">
    <citation type="submission" date="2025-09" db="UniProtKB">
        <authorList>
            <consortium name="Ensembl"/>
        </authorList>
    </citation>
    <scope>IDENTIFICATION</scope>
</reference>
<comment type="subcellular location">
    <subcellularLocation>
        <location evidence="1">Cytoplasmic vesicle</location>
        <location evidence="1">Secretory vesicle</location>
    </subcellularLocation>
</comment>
<dbReference type="GeneTree" id="ENSGT00390000008124"/>
<keyword evidence="2" id="KW-0968">Cytoplasmic vesicle</keyword>
<organism evidence="5 6">
    <name type="scientific">Propithecus coquereli</name>
    <name type="common">Coquerel's sifaka</name>
    <name type="synonym">Propithecus verreauxi coquereli</name>
    <dbReference type="NCBI Taxonomy" id="379532"/>
    <lineage>
        <taxon>Eukaryota</taxon>
        <taxon>Metazoa</taxon>
        <taxon>Chordata</taxon>
        <taxon>Craniata</taxon>
        <taxon>Vertebrata</taxon>
        <taxon>Euteleostomi</taxon>
        <taxon>Mammalia</taxon>
        <taxon>Eutheria</taxon>
        <taxon>Euarchontoglires</taxon>
        <taxon>Primates</taxon>
        <taxon>Strepsirrhini</taxon>
        <taxon>Lemuriformes</taxon>
        <taxon>Indriidae</taxon>
        <taxon>Propithecus</taxon>
    </lineage>
</organism>
<gene>
    <name evidence="5" type="primary">RESP18</name>
</gene>
<dbReference type="Proteomes" id="UP000233160">
    <property type="component" value="Unassembled WGS sequence"/>
</dbReference>
<evidence type="ECO:0000313" key="5">
    <source>
        <dbReference type="Ensembl" id="ENSPCOP00000004072.1"/>
    </source>
</evidence>
<evidence type="ECO:0000256" key="1">
    <source>
        <dbReference type="ARBA" id="ARBA00004398"/>
    </source>
</evidence>
<sequence>MAVDVEKAGGERQPGSAPPAPVAAFAETWASSERAQPGGCSVRCGLGDPGGLQLLVWFLLLNSRPGGCSDISPHDGQGQVGVGQLWPLQGFTTSVFQHLEVVLQQIVPQGLFWKDDITQDVRTTKMEHINPQDPCLRDEKAVFPTKTTGSPVAKVSRDQCSTSRVVAKALKREVGNTVKVRGSFFLGRLESPGICLNEGGREEGSGCWGNNG</sequence>
<dbReference type="InterPro" id="IPR024833">
    <property type="entry name" value="RESP18"/>
</dbReference>
<protein>
    <submittedName>
        <fullName evidence="5">Regulated endocrine specific protein 18</fullName>
    </submittedName>
</protein>
<dbReference type="SMART" id="SM01305">
    <property type="entry name" value="RESP18"/>
    <property type="match status" value="1"/>
</dbReference>
<evidence type="ECO:0000256" key="3">
    <source>
        <dbReference type="SAM" id="MobiDB-lite"/>
    </source>
</evidence>
<dbReference type="InterPro" id="IPR029403">
    <property type="entry name" value="RESP18_dom"/>
</dbReference>
<dbReference type="GO" id="GO:0005783">
    <property type="term" value="C:endoplasmic reticulum"/>
    <property type="evidence" value="ECO:0007669"/>
    <property type="project" value="TreeGrafter"/>
</dbReference>
<dbReference type="PANTHER" id="PTHR17314:SF0">
    <property type="entry name" value="REGULATED ENDOCRINE-SPECIFIC PROTEIN 18"/>
    <property type="match status" value="1"/>
</dbReference>
<dbReference type="Pfam" id="PF14948">
    <property type="entry name" value="RESP18"/>
    <property type="match status" value="1"/>
</dbReference>
<dbReference type="GO" id="GO:0030133">
    <property type="term" value="C:transport vesicle"/>
    <property type="evidence" value="ECO:0007669"/>
    <property type="project" value="UniProtKB-SubCell"/>
</dbReference>
<evidence type="ECO:0000256" key="2">
    <source>
        <dbReference type="ARBA" id="ARBA00023329"/>
    </source>
</evidence>
<name>A0A2K6EQS4_PROCO</name>
<dbReference type="STRING" id="379532.ENSPCOP00000004072"/>
<feature type="domain" description="RESP18" evidence="4">
    <location>
        <begin position="76"/>
        <end position="150"/>
    </location>
</feature>
<reference evidence="5" key="1">
    <citation type="submission" date="2025-08" db="UniProtKB">
        <authorList>
            <consortium name="Ensembl"/>
        </authorList>
    </citation>
    <scope>IDENTIFICATION</scope>
</reference>
<dbReference type="OMA" id="IMHRADE"/>
<dbReference type="PANTHER" id="PTHR17314">
    <property type="entry name" value="REGULATED ENDOCRINE SPECIFIC PROTEIN 18"/>
    <property type="match status" value="1"/>
</dbReference>